<evidence type="ECO:0000259" key="8">
    <source>
        <dbReference type="PROSITE" id="PS51900"/>
    </source>
</evidence>
<comment type="similarity">
    <text evidence="2">Belongs to the 'phage' integrase family.</text>
</comment>
<sequence>MDQLIDAFCLYLETVKKASANTISSYRRDLNRMASHMSNRGITSIADITDDRLHGYISSMQEEHCAGSSIIRSVSSIRAFFRYLLENGNIQDNPAENIRTPKAARSAPRIMTSYEIEALLSQTFPNDALGKRDKAILELMYATGLRTTELVELELENIDMSLNCIRLGENRVIPYGKKAKEALNEYLLFARDEILSDNSASLQKVFVNYMGNPMSRQGLWKLIKTYVKRAGIDADITPYSLRHSFTMHLIESGADINAVQDMMGLSGLSALSQYRKAKGKNKDPYEWARIRN</sequence>
<dbReference type="eggNOG" id="COG4974">
    <property type="taxonomic scope" value="Bacteria"/>
</dbReference>
<organism evidence="9 10">
    <name type="scientific">Butyrivibrio proteoclasticus (strain ATCC 51982 / DSM 14932 / B316)</name>
    <name type="common">Clostridium proteoclasticum</name>
    <dbReference type="NCBI Taxonomy" id="515622"/>
    <lineage>
        <taxon>Bacteria</taxon>
        <taxon>Bacillati</taxon>
        <taxon>Bacillota</taxon>
        <taxon>Clostridia</taxon>
        <taxon>Lachnospirales</taxon>
        <taxon>Lachnospiraceae</taxon>
        <taxon>Butyrivibrio</taxon>
    </lineage>
</organism>
<dbReference type="GO" id="GO:0015074">
    <property type="term" value="P:DNA integration"/>
    <property type="evidence" value="ECO:0007669"/>
    <property type="project" value="UniProtKB-KW"/>
</dbReference>
<dbReference type="GO" id="GO:0003677">
    <property type="term" value="F:DNA binding"/>
    <property type="evidence" value="ECO:0007669"/>
    <property type="project" value="UniProtKB-UniRule"/>
</dbReference>
<dbReference type="PANTHER" id="PTHR30349">
    <property type="entry name" value="PHAGE INTEGRASE-RELATED"/>
    <property type="match status" value="1"/>
</dbReference>
<dbReference type="KEGG" id="bpb:bpr_I1245"/>
<dbReference type="STRING" id="515622.bpr_I1245"/>
<evidence type="ECO:0000259" key="7">
    <source>
        <dbReference type="PROSITE" id="PS51898"/>
    </source>
</evidence>
<dbReference type="RefSeq" id="WP_013280638.1">
    <property type="nucleotide sequence ID" value="NC_014387.1"/>
</dbReference>
<dbReference type="GO" id="GO:0006310">
    <property type="term" value="P:DNA recombination"/>
    <property type="evidence" value="ECO:0007669"/>
    <property type="project" value="UniProtKB-KW"/>
</dbReference>
<dbReference type="InterPro" id="IPR010998">
    <property type="entry name" value="Integrase_recombinase_N"/>
</dbReference>
<dbReference type="EMBL" id="CP001810">
    <property type="protein sequence ID" value="ADL33984.1"/>
    <property type="molecule type" value="Genomic_DNA"/>
</dbReference>
<keyword evidence="10" id="KW-1185">Reference proteome</keyword>
<evidence type="ECO:0000256" key="5">
    <source>
        <dbReference type="ARBA" id="ARBA00023172"/>
    </source>
</evidence>
<gene>
    <name evidence="9" type="primary">xerD</name>
    <name evidence="9" type="ordered locus">bpr_I1245</name>
</gene>
<evidence type="ECO:0000256" key="6">
    <source>
        <dbReference type="PROSITE-ProRule" id="PRU01248"/>
    </source>
</evidence>
<dbReference type="PROSITE" id="PS51898">
    <property type="entry name" value="TYR_RECOMBINASE"/>
    <property type="match status" value="1"/>
</dbReference>
<feature type="domain" description="Core-binding (CB)" evidence="8">
    <location>
        <begin position="1"/>
        <end position="85"/>
    </location>
</feature>
<dbReference type="Pfam" id="PF00589">
    <property type="entry name" value="Phage_integrase"/>
    <property type="match status" value="1"/>
</dbReference>
<dbReference type="InterPro" id="IPR044068">
    <property type="entry name" value="CB"/>
</dbReference>
<feature type="domain" description="Tyr recombinase" evidence="7">
    <location>
        <begin position="106"/>
        <end position="289"/>
    </location>
</feature>
<dbReference type="InterPro" id="IPR013762">
    <property type="entry name" value="Integrase-like_cat_sf"/>
</dbReference>
<evidence type="ECO:0000256" key="2">
    <source>
        <dbReference type="ARBA" id="ARBA00008857"/>
    </source>
</evidence>
<dbReference type="Pfam" id="PF02899">
    <property type="entry name" value="Phage_int_SAM_1"/>
    <property type="match status" value="1"/>
</dbReference>
<evidence type="ECO:0000256" key="4">
    <source>
        <dbReference type="ARBA" id="ARBA00023125"/>
    </source>
</evidence>
<proteinExistence type="inferred from homology"/>
<dbReference type="Gene3D" id="1.10.443.10">
    <property type="entry name" value="Intergrase catalytic core"/>
    <property type="match status" value="1"/>
</dbReference>
<evidence type="ECO:0000256" key="1">
    <source>
        <dbReference type="ARBA" id="ARBA00003283"/>
    </source>
</evidence>
<dbReference type="PROSITE" id="PS51900">
    <property type="entry name" value="CB"/>
    <property type="match status" value="1"/>
</dbReference>
<keyword evidence="4 6" id="KW-0238">DNA-binding</keyword>
<dbReference type="Gene3D" id="1.10.150.130">
    <property type="match status" value="1"/>
</dbReference>
<dbReference type="Proteomes" id="UP000001299">
    <property type="component" value="Chromosome 1"/>
</dbReference>
<dbReference type="SUPFAM" id="SSF56349">
    <property type="entry name" value="DNA breaking-rejoining enzymes"/>
    <property type="match status" value="1"/>
</dbReference>
<name>E0S2L7_BUTPB</name>
<reference evidence="9 10" key="1">
    <citation type="journal article" date="2010" name="PLoS ONE">
        <title>The glycobiome of the rumen bacterium Butyrivibrio proteoclasticus B316(T) highlights adaptation to a polysaccharide-rich environment.</title>
        <authorList>
            <person name="Kelly W.J."/>
            <person name="Leahy S.C."/>
            <person name="Altermann E."/>
            <person name="Yeoman C.J."/>
            <person name="Dunne J.C."/>
            <person name="Kong Z."/>
            <person name="Pacheco D.M."/>
            <person name="Li D."/>
            <person name="Noel S.J."/>
            <person name="Moon C.D."/>
            <person name="Cookson A.L."/>
            <person name="Attwood G.T."/>
        </authorList>
    </citation>
    <scope>NUCLEOTIDE SEQUENCE [LARGE SCALE GENOMIC DNA]</scope>
    <source>
        <strain evidence="10">ATCC 51982 / DSM 14932 / B316</strain>
    </source>
</reference>
<dbReference type="HOGENOM" id="CLU_027562_9_0_9"/>
<dbReference type="InterPro" id="IPR050090">
    <property type="entry name" value="Tyrosine_recombinase_XerCD"/>
</dbReference>
<dbReference type="InterPro" id="IPR004107">
    <property type="entry name" value="Integrase_SAM-like_N"/>
</dbReference>
<dbReference type="InterPro" id="IPR011010">
    <property type="entry name" value="DNA_brk_join_enz"/>
</dbReference>
<evidence type="ECO:0000313" key="9">
    <source>
        <dbReference type="EMBL" id="ADL33984.1"/>
    </source>
</evidence>
<dbReference type="InterPro" id="IPR002104">
    <property type="entry name" value="Integrase_catalytic"/>
</dbReference>
<evidence type="ECO:0000313" key="10">
    <source>
        <dbReference type="Proteomes" id="UP000001299"/>
    </source>
</evidence>
<evidence type="ECO:0000256" key="3">
    <source>
        <dbReference type="ARBA" id="ARBA00022908"/>
    </source>
</evidence>
<keyword evidence="3" id="KW-0229">DNA integration</keyword>
<dbReference type="PANTHER" id="PTHR30349:SF81">
    <property type="entry name" value="TYROSINE RECOMBINASE XERC"/>
    <property type="match status" value="1"/>
</dbReference>
<protein>
    <submittedName>
        <fullName evidence="9">Tyrosine recombinase XerD</fullName>
    </submittedName>
</protein>
<accession>E0S2L7</accession>
<dbReference type="AlphaFoldDB" id="E0S2L7"/>
<keyword evidence="5" id="KW-0233">DNA recombination</keyword>
<comment type="function">
    <text evidence="1">Site-specific tyrosine recombinase, which acts by catalyzing the cutting and rejoining of the recombining DNA molecules.</text>
</comment>